<evidence type="ECO:0008006" key="4">
    <source>
        <dbReference type="Google" id="ProtNLM"/>
    </source>
</evidence>
<organism evidence="2 3">
    <name type="scientific">Pseudodesulfovibrio karagichevae</name>
    <dbReference type="NCBI Taxonomy" id="3239305"/>
    <lineage>
        <taxon>Bacteria</taxon>
        <taxon>Pseudomonadati</taxon>
        <taxon>Thermodesulfobacteriota</taxon>
        <taxon>Desulfovibrionia</taxon>
        <taxon>Desulfovibrionales</taxon>
        <taxon>Desulfovibrionaceae</taxon>
    </lineage>
</organism>
<accession>A0ABV4JXJ3</accession>
<sequence length="78" mass="9154">MARDAHGLEIPPRTRWKERYETLLNESLRTRRDLDQTREELEKANARITLMTTQMQILRNQNQALRAGQAPLPLEEVA</sequence>
<protein>
    <recommendedName>
        <fullName evidence="4">Transposase</fullName>
    </recommendedName>
</protein>
<reference evidence="2 3" key="1">
    <citation type="submission" date="2024-08" db="EMBL/GenBank/DDBJ databases">
        <title>Sulfate-reducing bacteria isolated from formation water of the oil field in Kazakhstan and description of Pseudodesulfovibrio sp.</title>
        <authorList>
            <person name="Bidzhieva S.K."/>
            <person name="Tourova T.P."/>
            <person name="Grouzdev D.S."/>
            <person name="Beletsky A.V."/>
            <person name="Sokolova D.S."/>
            <person name="Samigullina S.R."/>
            <person name="Poltaraus A.B."/>
            <person name="Avtukh A.N."/>
            <person name="Tereshina V.M."/>
            <person name="Zhaparov N.S."/>
            <person name="Mardanov A.V."/>
            <person name="Nazina T.N."/>
        </authorList>
    </citation>
    <scope>NUCLEOTIDE SEQUENCE [LARGE SCALE GENOMIC DNA]</scope>
    <source>
        <strain evidence="2 3">9FUS</strain>
    </source>
</reference>
<proteinExistence type="predicted"/>
<keyword evidence="1" id="KW-0175">Coiled coil</keyword>
<comment type="caution">
    <text evidence="2">The sequence shown here is derived from an EMBL/GenBank/DDBJ whole genome shotgun (WGS) entry which is preliminary data.</text>
</comment>
<dbReference type="RefSeq" id="WP_371384973.1">
    <property type="nucleotide sequence ID" value="NZ_JBGLYH010000002.1"/>
</dbReference>
<evidence type="ECO:0000313" key="3">
    <source>
        <dbReference type="Proteomes" id="UP001568698"/>
    </source>
</evidence>
<evidence type="ECO:0000256" key="1">
    <source>
        <dbReference type="SAM" id="Coils"/>
    </source>
</evidence>
<dbReference type="EMBL" id="JBGLYH010000002">
    <property type="protein sequence ID" value="MEZ7195422.1"/>
    <property type="molecule type" value="Genomic_DNA"/>
</dbReference>
<gene>
    <name evidence="2" type="ORF">AB6M95_01565</name>
</gene>
<name>A0ABV4JXJ3_9BACT</name>
<evidence type="ECO:0000313" key="2">
    <source>
        <dbReference type="EMBL" id="MEZ7195422.1"/>
    </source>
</evidence>
<dbReference type="Proteomes" id="UP001568698">
    <property type="component" value="Unassembled WGS sequence"/>
</dbReference>
<keyword evidence="3" id="KW-1185">Reference proteome</keyword>
<feature type="coiled-coil region" evidence="1">
    <location>
        <begin position="20"/>
        <end position="61"/>
    </location>
</feature>